<sequence>MTSPRLALGWNGRLKLQGIQPETKKVMWCASGARPAVRCPPPPSPLLLLLLSAVALAARSGPRLGTSVYRPAGATRPSVTHGTPLIYSAGAAENGGGLVTLIVRPNTDKWQLRNNLEKKKTTYTHTEIYFLK</sequence>
<accession>A0A4C1UWD5</accession>
<dbReference type="Proteomes" id="UP000299102">
    <property type="component" value="Unassembled WGS sequence"/>
</dbReference>
<dbReference type="AlphaFoldDB" id="A0A4C1UWD5"/>
<keyword evidence="2" id="KW-1185">Reference proteome</keyword>
<reference evidence="1 2" key="1">
    <citation type="journal article" date="2019" name="Commun. Biol.">
        <title>The bagworm genome reveals a unique fibroin gene that provides high tensile strength.</title>
        <authorList>
            <person name="Kono N."/>
            <person name="Nakamura H."/>
            <person name="Ohtoshi R."/>
            <person name="Tomita M."/>
            <person name="Numata K."/>
            <person name="Arakawa K."/>
        </authorList>
    </citation>
    <scope>NUCLEOTIDE SEQUENCE [LARGE SCALE GENOMIC DNA]</scope>
</reference>
<gene>
    <name evidence="1" type="ORF">EVAR_27916_1</name>
</gene>
<name>A0A4C1UWD5_EUMVA</name>
<comment type="caution">
    <text evidence="1">The sequence shown here is derived from an EMBL/GenBank/DDBJ whole genome shotgun (WGS) entry which is preliminary data.</text>
</comment>
<dbReference type="EMBL" id="BGZK01000231">
    <property type="protein sequence ID" value="GBP30302.1"/>
    <property type="molecule type" value="Genomic_DNA"/>
</dbReference>
<evidence type="ECO:0000313" key="1">
    <source>
        <dbReference type="EMBL" id="GBP30302.1"/>
    </source>
</evidence>
<protein>
    <submittedName>
        <fullName evidence="1">Uncharacterized protein</fullName>
    </submittedName>
</protein>
<proteinExistence type="predicted"/>
<evidence type="ECO:0000313" key="2">
    <source>
        <dbReference type="Proteomes" id="UP000299102"/>
    </source>
</evidence>
<organism evidence="1 2">
    <name type="scientific">Eumeta variegata</name>
    <name type="common">Bagworm moth</name>
    <name type="synonym">Eumeta japonica</name>
    <dbReference type="NCBI Taxonomy" id="151549"/>
    <lineage>
        <taxon>Eukaryota</taxon>
        <taxon>Metazoa</taxon>
        <taxon>Ecdysozoa</taxon>
        <taxon>Arthropoda</taxon>
        <taxon>Hexapoda</taxon>
        <taxon>Insecta</taxon>
        <taxon>Pterygota</taxon>
        <taxon>Neoptera</taxon>
        <taxon>Endopterygota</taxon>
        <taxon>Lepidoptera</taxon>
        <taxon>Glossata</taxon>
        <taxon>Ditrysia</taxon>
        <taxon>Tineoidea</taxon>
        <taxon>Psychidae</taxon>
        <taxon>Oiketicinae</taxon>
        <taxon>Eumeta</taxon>
    </lineage>
</organism>